<proteinExistence type="predicted"/>
<dbReference type="OrthoDB" id="3210850at2759"/>
<evidence type="ECO:0000256" key="1">
    <source>
        <dbReference type="SAM" id="MobiDB-lite"/>
    </source>
</evidence>
<dbReference type="PANTHER" id="PTHR38848:SF3">
    <property type="entry name" value="G-PROTEIN COUPLED RECEPTORS FAMILY 3 PROFILE DOMAIN-CONTAINING PROTEIN"/>
    <property type="match status" value="1"/>
</dbReference>
<dbReference type="PANTHER" id="PTHR38848">
    <property type="entry name" value="G-PROTEIN COUPLED RECEPTORS FAMILY 3 PROFILE DOMAIN-CONTAINING PROTEIN"/>
    <property type="match status" value="1"/>
</dbReference>
<name>A0A9P7XTP6_9FUNG</name>
<dbReference type="Proteomes" id="UP000707451">
    <property type="component" value="Unassembled WGS sequence"/>
</dbReference>
<keyword evidence="2" id="KW-0812">Transmembrane</keyword>
<gene>
    <name evidence="3" type="ORF">KI688_012863</name>
</gene>
<comment type="caution">
    <text evidence="3">The sequence shown here is derived from an EMBL/GenBank/DDBJ whole genome shotgun (WGS) entry which is preliminary data.</text>
</comment>
<dbReference type="EMBL" id="JAHRHY010000009">
    <property type="protein sequence ID" value="KAG9066951.1"/>
    <property type="molecule type" value="Genomic_DNA"/>
</dbReference>
<sequence length="400" mass="44051">MPKLSYPDEESLSLFISLTCISVMALLFGRKTAGTKWGTINYARGLVIALYLVSWSFSFMATLLVQTNNKNPLSCNLSIFACITLYASSKIIIYLFLMEKVYVVTAVGSTRRDFLLYRVNMVLLLPYIAVITLMIIFRHARINQLGQADFVPEQRLGHCDIGLGEASTYPLIIYDIFVSCWLTFLFIRPLMSSTSMLQGPSKGKLRDVARRTLMGCVMSLIISTGNVASLITAQGWERGLICLSCCTADVTLNAITIHWVTSRGGGRVSGTGRSTRDRNGTGNRGTNGINSGYYLTAAEKQVAPLDSHLSITVESYVEEYHQMSLARSADNSPSLSAFGAGDTASRYITDPLPPTRYGEGVRSSRYIEPVTPTRFEVRSSRYGDPGSSRYVPTSDEISTL</sequence>
<feature type="transmembrane region" description="Helical" evidence="2">
    <location>
        <begin position="12"/>
        <end position="29"/>
    </location>
</feature>
<keyword evidence="4" id="KW-1185">Reference proteome</keyword>
<organism evidence="3 4">
    <name type="scientific">Linnemannia hyalina</name>
    <dbReference type="NCBI Taxonomy" id="64524"/>
    <lineage>
        <taxon>Eukaryota</taxon>
        <taxon>Fungi</taxon>
        <taxon>Fungi incertae sedis</taxon>
        <taxon>Mucoromycota</taxon>
        <taxon>Mortierellomycotina</taxon>
        <taxon>Mortierellomycetes</taxon>
        <taxon>Mortierellales</taxon>
        <taxon>Mortierellaceae</taxon>
        <taxon>Linnemannia</taxon>
    </lineage>
</organism>
<dbReference type="AlphaFoldDB" id="A0A9P7XTP6"/>
<feature type="transmembrane region" description="Helical" evidence="2">
    <location>
        <begin position="117"/>
        <end position="137"/>
    </location>
</feature>
<evidence type="ECO:0000313" key="4">
    <source>
        <dbReference type="Proteomes" id="UP000707451"/>
    </source>
</evidence>
<feature type="region of interest" description="Disordered" evidence="1">
    <location>
        <begin position="267"/>
        <end position="288"/>
    </location>
</feature>
<feature type="transmembrane region" description="Helical" evidence="2">
    <location>
        <begin position="41"/>
        <end position="65"/>
    </location>
</feature>
<feature type="transmembrane region" description="Helical" evidence="2">
    <location>
        <begin position="77"/>
        <end position="97"/>
    </location>
</feature>
<accession>A0A9P7XTP6</accession>
<keyword evidence="2" id="KW-0472">Membrane</keyword>
<evidence type="ECO:0000313" key="3">
    <source>
        <dbReference type="EMBL" id="KAG9066951.1"/>
    </source>
</evidence>
<protein>
    <submittedName>
        <fullName evidence="3">Uncharacterized protein</fullName>
    </submittedName>
</protein>
<evidence type="ECO:0000256" key="2">
    <source>
        <dbReference type="SAM" id="Phobius"/>
    </source>
</evidence>
<feature type="transmembrane region" description="Helical" evidence="2">
    <location>
        <begin position="171"/>
        <end position="191"/>
    </location>
</feature>
<keyword evidence="2" id="KW-1133">Transmembrane helix</keyword>
<feature type="transmembrane region" description="Helical" evidence="2">
    <location>
        <begin position="212"/>
        <end position="236"/>
    </location>
</feature>
<reference evidence="3" key="1">
    <citation type="submission" date="2021-06" db="EMBL/GenBank/DDBJ databases">
        <title>Genome Sequence of Mortierella hyaline Strain SCG-10, a Cold-Adapted, Nitrate-Reducing Fungus Isolated from Soil in Minnesota, USA.</title>
        <authorList>
            <person name="Aldossari N."/>
        </authorList>
    </citation>
    <scope>NUCLEOTIDE SEQUENCE</scope>
    <source>
        <strain evidence="3">SCG-10</strain>
    </source>
</reference>
<feature type="region of interest" description="Disordered" evidence="1">
    <location>
        <begin position="377"/>
        <end position="400"/>
    </location>
</feature>